<name>A0A9P8VDQ9_9PEZI</name>
<reference evidence="1" key="1">
    <citation type="journal article" date="2021" name="Nat. Commun.">
        <title>Genetic determinants of endophytism in the Arabidopsis root mycobiome.</title>
        <authorList>
            <person name="Mesny F."/>
            <person name="Miyauchi S."/>
            <person name="Thiergart T."/>
            <person name="Pickel B."/>
            <person name="Atanasova L."/>
            <person name="Karlsson M."/>
            <person name="Huettel B."/>
            <person name="Barry K.W."/>
            <person name="Haridas S."/>
            <person name="Chen C."/>
            <person name="Bauer D."/>
            <person name="Andreopoulos W."/>
            <person name="Pangilinan J."/>
            <person name="LaButti K."/>
            <person name="Riley R."/>
            <person name="Lipzen A."/>
            <person name="Clum A."/>
            <person name="Drula E."/>
            <person name="Henrissat B."/>
            <person name="Kohler A."/>
            <person name="Grigoriev I.V."/>
            <person name="Martin F.M."/>
            <person name="Hacquard S."/>
        </authorList>
    </citation>
    <scope>NUCLEOTIDE SEQUENCE</scope>
    <source>
        <strain evidence="1">MPI-SDFR-AT-0117</strain>
    </source>
</reference>
<protein>
    <submittedName>
        <fullName evidence="1">Uncharacterized protein</fullName>
    </submittedName>
</protein>
<evidence type="ECO:0000313" key="2">
    <source>
        <dbReference type="Proteomes" id="UP000770015"/>
    </source>
</evidence>
<dbReference type="AlphaFoldDB" id="A0A9P8VDQ9"/>
<dbReference type="EMBL" id="JAGSXJ010000007">
    <property type="protein sequence ID" value="KAH6689726.1"/>
    <property type="molecule type" value="Genomic_DNA"/>
</dbReference>
<dbReference type="Proteomes" id="UP000770015">
    <property type="component" value="Unassembled WGS sequence"/>
</dbReference>
<organism evidence="1 2">
    <name type="scientific">Plectosphaerella plurivora</name>
    <dbReference type="NCBI Taxonomy" id="936078"/>
    <lineage>
        <taxon>Eukaryota</taxon>
        <taxon>Fungi</taxon>
        <taxon>Dikarya</taxon>
        <taxon>Ascomycota</taxon>
        <taxon>Pezizomycotina</taxon>
        <taxon>Sordariomycetes</taxon>
        <taxon>Hypocreomycetidae</taxon>
        <taxon>Glomerellales</taxon>
        <taxon>Plectosphaerellaceae</taxon>
        <taxon>Plectosphaerella</taxon>
    </lineage>
</organism>
<proteinExistence type="predicted"/>
<comment type="caution">
    <text evidence="1">The sequence shown here is derived from an EMBL/GenBank/DDBJ whole genome shotgun (WGS) entry which is preliminary data.</text>
</comment>
<accession>A0A9P8VDQ9</accession>
<sequence length="239" mass="27057">MVEPIQLQGVPSTNVPEVYDGDINTRAVVGSSSDIHGEGKRKIPCPYYLHDPHNHVSCIGFSFTRISDLFQHFRRCHELKDPYCAFCWMKFKKEEVDACDSHIRSGECQQKPRPDKFMTDVQCAAIKKLSRTTKVDIGTRSMAIFKSLFRSDSLPDTPFIYGDARDRVDEVKRMLVIHQSDLPILDDVLWALDGLKLRLEELKISGNTGLLQDSQSQAAKPLEFDPDLWDQTGASIRGA</sequence>
<dbReference type="OrthoDB" id="3521097at2759"/>
<keyword evidence="2" id="KW-1185">Reference proteome</keyword>
<evidence type="ECO:0000313" key="1">
    <source>
        <dbReference type="EMBL" id="KAH6689726.1"/>
    </source>
</evidence>
<gene>
    <name evidence="1" type="ORF">F5X68DRAFT_260341</name>
</gene>